<dbReference type="RefSeq" id="WP_204293130.1">
    <property type="nucleotide sequence ID" value="NZ_BAAAGZ010000084.1"/>
</dbReference>
<reference evidence="3 4" key="1">
    <citation type="submission" date="2021-01" db="EMBL/GenBank/DDBJ databases">
        <title>Whole genome shotgun sequence of Verrucosispora gifhornensis NBRC 16317.</title>
        <authorList>
            <person name="Komaki H."/>
            <person name="Tamura T."/>
        </authorList>
    </citation>
    <scope>NUCLEOTIDE SEQUENCE [LARGE SCALE GENOMIC DNA]</scope>
    <source>
        <strain evidence="3 4">NBRC 16317</strain>
    </source>
</reference>
<dbReference type="Pfam" id="PF01636">
    <property type="entry name" value="APH"/>
    <property type="match status" value="1"/>
</dbReference>
<accession>A0ABQ4IMB1</accession>
<evidence type="ECO:0000256" key="1">
    <source>
        <dbReference type="SAM" id="MobiDB-lite"/>
    </source>
</evidence>
<sequence>MTDPTFGRFTAEAMTAALHRIADHLRVTSDDARLLHLANNAVFALPTAGIVVRISRTRRLLDRATKVAALGAWFADTNAPTIRLVPGVDQPLIVDGLAATVWTYLPPKPPPPTVDDLGPVLRQFHRLPRPPIDLPLWDPIGDARHRITDAEGLTAYHRDFLLAWCDRLTPRINSLRDNISPGLIHGDAHPSNLLRDATGNTVLCDFDATSLGPWQVDLVAVPVGEARFHRAGQHQRLATAYGYDITTDPHWPLLREARELKMITAAVPLLNSSPGIADEFALRLHTITTGDDHTRWTPFADLPATDQHRRPLPAQETS</sequence>
<name>A0ABQ4IMB1_9ACTN</name>
<gene>
    <name evidence="3" type="ORF">Vgi01_57350</name>
</gene>
<dbReference type="EMBL" id="BOPA01000061">
    <property type="protein sequence ID" value="GIJ19051.1"/>
    <property type="molecule type" value="Genomic_DNA"/>
</dbReference>
<dbReference type="SUPFAM" id="SSF56112">
    <property type="entry name" value="Protein kinase-like (PK-like)"/>
    <property type="match status" value="1"/>
</dbReference>
<organism evidence="3 4">
    <name type="scientific">Micromonospora gifhornensis</name>
    <dbReference type="NCBI Taxonomy" id="84594"/>
    <lineage>
        <taxon>Bacteria</taxon>
        <taxon>Bacillati</taxon>
        <taxon>Actinomycetota</taxon>
        <taxon>Actinomycetes</taxon>
        <taxon>Micromonosporales</taxon>
        <taxon>Micromonosporaceae</taxon>
        <taxon>Micromonospora</taxon>
    </lineage>
</organism>
<protein>
    <submittedName>
        <fullName evidence="3">Aminoglycoside phosphotransferase</fullName>
    </submittedName>
</protein>
<dbReference type="Proteomes" id="UP000647860">
    <property type="component" value="Unassembled WGS sequence"/>
</dbReference>
<evidence type="ECO:0000313" key="3">
    <source>
        <dbReference type="EMBL" id="GIJ19051.1"/>
    </source>
</evidence>
<proteinExistence type="predicted"/>
<dbReference type="Gene3D" id="3.90.1200.10">
    <property type="match status" value="1"/>
</dbReference>
<dbReference type="InterPro" id="IPR002575">
    <property type="entry name" value="Aminoglycoside_PTrfase"/>
</dbReference>
<dbReference type="InterPro" id="IPR011009">
    <property type="entry name" value="Kinase-like_dom_sf"/>
</dbReference>
<evidence type="ECO:0000259" key="2">
    <source>
        <dbReference type="Pfam" id="PF01636"/>
    </source>
</evidence>
<feature type="region of interest" description="Disordered" evidence="1">
    <location>
        <begin position="295"/>
        <end position="318"/>
    </location>
</feature>
<evidence type="ECO:0000313" key="4">
    <source>
        <dbReference type="Proteomes" id="UP000647860"/>
    </source>
</evidence>
<feature type="domain" description="Aminoglycoside phosphotransferase" evidence="2">
    <location>
        <begin position="39"/>
        <end position="251"/>
    </location>
</feature>
<keyword evidence="4" id="KW-1185">Reference proteome</keyword>
<comment type="caution">
    <text evidence="3">The sequence shown here is derived from an EMBL/GenBank/DDBJ whole genome shotgun (WGS) entry which is preliminary data.</text>
</comment>